<gene>
    <name evidence="4" type="ORF">CD178_02060</name>
</gene>
<dbReference type="SUPFAM" id="SSF46894">
    <property type="entry name" value="C-terminal effector domain of the bipartite response regulators"/>
    <property type="match status" value="1"/>
</dbReference>
<evidence type="ECO:0000259" key="3">
    <source>
        <dbReference type="PROSITE" id="PS51755"/>
    </source>
</evidence>
<dbReference type="Gene3D" id="1.10.10.10">
    <property type="entry name" value="Winged helix-like DNA-binding domain superfamily/Winged helix DNA-binding domain"/>
    <property type="match status" value="1"/>
</dbReference>
<evidence type="ECO:0000313" key="4">
    <source>
        <dbReference type="EMBL" id="AXY22816.1"/>
    </source>
</evidence>
<dbReference type="Proteomes" id="UP000264120">
    <property type="component" value="Chromosome"/>
</dbReference>
<dbReference type="GO" id="GO:0000160">
    <property type="term" value="P:phosphorelay signal transduction system"/>
    <property type="evidence" value="ECO:0007669"/>
    <property type="project" value="InterPro"/>
</dbReference>
<feature type="DNA-binding region" description="OmpR/PhoB-type" evidence="2">
    <location>
        <begin position="6"/>
        <end position="111"/>
    </location>
</feature>
<dbReference type="GO" id="GO:0003677">
    <property type="term" value="F:DNA binding"/>
    <property type="evidence" value="ECO:0007669"/>
    <property type="project" value="UniProtKB-UniRule"/>
</dbReference>
<dbReference type="RefSeq" id="WP_118963033.1">
    <property type="nucleotide sequence ID" value="NZ_CP023036.1"/>
</dbReference>
<dbReference type="InterPro" id="IPR001867">
    <property type="entry name" value="OmpR/PhoB-type_DNA-bd"/>
</dbReference>
<feature type="domain" description="OmpR/PhoB-type" evidence="3">
    <location>
        <begin position="6"/>
        <end position="111"/>
    </location>
</feature>
<protein>
    <recommendedName>
        <fullName evidence="3">OmpR/PhoB-type domain-containing protein</fullName>
    </recommendedName>
</protein>
<evidence type="ECO:0000256" key="2">
    <source>
        <dbReference type="PROSITE-ProRule" id="PRU01091"/>
    </source>
</evidence>
<sequence length="116" mass="12982">MSVMQGEVYRAGTLSLDIETRTLSGPRGQIRLDPMAYAMMRRLMRRPGVIVSDTDMISAIWTDPDDEPEDPDMTLRFKATVMRNTIIALGCGGHAKVSLKRERDVGYFMEVRGNGS</sequence>
<evidence type="ECO:0000256" key="1">
    <source>
        <dbReference type="ARBA" id="ARBA00023125"/>
    </source>
</evidence>
<reference evidence="4 5" key="1">
    <citation type="submission" date="2017-08" db="EMBL/GenBank/DDBJ databases">
        <title>Complete genome sequence of Gluconacetobacter saccharivorans CV1 isolated from Fermented Vinegar.</title>
        <authorList>
            <person name="Kim S.-Y."/>
        </authorList>
    </citation>
    <scope>NUCLEOTIDE SEQUENCE [LARGE SCALE GENOMIC DNA]</scope>
    <source>
        <strain evidence="4 5">CV1</strain>
    </source>
</reference>
<proteinExistence type="predicted"/>
<keyword evidence="5" id="KW-1185">Reference proteome</keyword>
<evidence type="ECO:0000313" key="5">
    <source>
        <dbReference type="Proteomes" id="UP000264120"/>
    </source>
</evidence>
<dbReference type="PROSITE" id="PS51755">
    <property type="entry name" value="OMPR_PHOB"/>
    <property type="match status" value="1"/>
</dbReference>
<dbReference type="InterPro" id="IPR016032">
    <property type="entry name" value="Sig_transdc_resp-reg_C-effctor"/>
</dbReference>
<dbReference type="AlphaFoldDB" id="A0A347WD73"/>
<name>A0A347WD73_9PROT</name>
<dbReference type="GO" id="GO:0006355">
    <property type="term" value="P:regulation of DNA-templated transcription"/>
    <property type="evidence" value="ECO:0007669"/>
    <property type="project" value="InterPro"/>
</dbReference>
<dbReference type="KEGG" id="ksc:CD178_02060"/>
<dbReference type="EMBL" id="CP023036">
    <property type="protein sequence ID" value="AXY22816.1"/>
    <property type="molecule type" value="Genomic_DNA"/>
</dbReference>
<organism evidence="4 5">
    <name type="scientific">Komagataeibacter saccharivorans</name>
    <dbReference type="NCBI Taxonomy" id="265959"/>
    <lineage>
        <taxon>Bacteria</taxon>
        <taxon>Pseudomonadati</taxon>
        <taxon>Pseudomonadota</taxon>
        <taxon>Alphaproteobacteria</taxon>
        <taxon>Acetobacterales</taxon>
        <taxon>Acetobacteraceae</taxon>
        <taxon>Komagataeibacter</taxon>
    </lineage>
</organism>
<dbReference type="OrthoDB" id="7275039at2"/>
<dbReference type="InterPro" id="IPR036388">
    <property type="entry name" value="WH-like_DNA-bd_sf"/>
</dbReference>
<accession>A0A347WD73</accession>
<keyword evidence="1 2" id="KW-0238">DNA-binding</keyword>